<evidence type="ECO:0000313" key="2">
    <source>
        <dbReference type="Proteomes" id="UP000095767"/>
    </source>
</evidence>
<dbReference type="PROSITE" id="PS51354">
    <property type="entry name" value="GLUTAREDOXIN_2"/>
    <property type="match status" value="1"/>
</dbReference>
<dbReference type="PANTHER" id="PTHR45669">
    <property type="entry name" value="GLUTAREDOXIN DOMAIN-CONTAINING CYSTEINE-RICH PROTEIN CG12206-RELATED"/>
    <property type="match status" value="1"/>
</dbReference>
<sequence length="157" mass="16568">MQWAKLLPASLNGRSARVAGEEWKTEEEAGGGAHLVEGGAVEGSGAARAASVDLGYREELRLLLGGQEVCVPAVFVHGRHVGGAAEMAKLEDEGKLRALLEGLPRARVWCAGCAGVRFVMCRDCNGSCKVLVAAERMETIKCGECNENGLVRCPICS</sequence>
<proteinExistence type="predicted"/>
<reference evidence="1 2" key="1">
    <citation type="submission" date="2016-09" db="EMBL/GenBank/DDBJ databases">
        <title>The draft genome of Dichanthelium oligosanthes: A C3 panicoid grass species.</title>
        <authorList>
            <person name="Studer A.J."/>
            <person name="Schnable J.C."/>
            <person name="Brutnell T.P."/>
        </authorList>
    </citation>
    <scope>NUCLEOTIDE SEQUENCE [LARGE SCALE GENOMIC DNA]</scope>
    <source>
        <strain evidence="2">cv. Kellogg 1175</strain>
        <tissue evidence="1">Leaf</tissue>
    </source>
</reference>
<name>A0A1E5VYR6_9POAL</name>
<accession>A0A1E5VYR6</accession>
<dbReference type="SUPFAM" id="SSF52833">
    <property type="entry name" value="Thioredoxin-like"/>
    <property type="match status" value="1"/>
</dbReference>
<dbReference type="AlphaFoldDB" id="A0A1E5VYR6"/>
<dbReference type="Pfam" id="PF23733">
    <property type="entry name" value="GRXCR1-2_C"/>
    <property type="match status" value="1"/>
</dbReference>
<dbReference type="OrthoDB" id="423313at2759"/>
<protein>
    <submittedName>
        <fullName evidence="1">Uncharacterized protein</fullName>
    </submittedName>
</protein>
<comment type="caution">
    <text evidence="1">The sequence shown here is derived from an EMBL/GenBank/DDBJ whole genome shotgun (WGS) entry which is preliminary data.</text>
</comment>
<keyword evidence="2" id="KW-1185">Reference proteome</keyword>
<dbReference type="Gene3D" id="3.40.30.10">
    <property type="entry name" value="Glutaredoxin"/>
    <property type="match status" value="1"/>
</dbReference>
<dbReference type="Proteomes" id="UP000095767">
    <property type="component" value="Unassembled WGS sequence"/>
</dbReference>
<organism evidence="1 2">
    <name type="scientific">Dichanthelium oligosanthes</name>
    <dbReference type="NCBI Taxonomy" id="888268"/>
    <lineage>
        <taxon>Eukaryota</taxon>
        <taxon>Viridiplantae</taxon>
        <taxon>Streptophyta</taxon>
        <taxon>Embryophyta</taxon>
        <taxon>Tracheophyta</taxon>
        <taxon>Spermatophyta</taxon>
        <taxon>Magnoliopsida</taxon>
        <taxon>Liliopsida</taxon>
        <taxon>Poales</taxon>
        <taxon>Poaceae</taxon>
        <taxon>PACMAD clade</taxon>
        <taxon>Panicoideae</taxon>
        <taxon>Panicodae</taxon>
        <taxon>Paniceae</taxon>
        <taxon>Dichantheliinae</taxon>
        <taxon>Dichanthelium</taxon>
    </lineage>
</organism>
<dbReference type="STRING" id="888268.A0A1E5VYR6"/>
<evidence type="ECO:0000313" key="1">
    <source>
        <dbReference type="EMBL" id="OEL30246.1"/>
    </source>
</evidence>
<dbReference type="PANTHER" id="PTHR45669:SF12">
    <property type="entry name" value="EMB|CAB85507.1"/>
    <property type="match status" value="1"/>
</dbReference>
<dbReference type="InterPro" id="IPR036249">
    <property type="entry name" value="Thioredoxin-like_sf"/>
</dbReference>
<gene>
    <name evidence="1" type="ORF">BAE44_0008735</name>
</gene>
<dbReference type="EMBL" id="LWDX02025987">
    <property type="protein sequence ID" value="OEL30246.1"/>
    <property type="molecule type" value="Genomic_DNA"/>
</dbReference>